<accession>A0A068RZ99</accession>
<evidence type="ECO:0000313" key="14">
    <source>
        <dbReference type="Proteomes" id="UP000027586"/>
    </source>
</evidence>
<dbReference type="VEuPathDB" id="FungiDB:LCOR_06492.1"/>
<dbReference type="GO" id="GO:0000796">
    <property type="term" value="C:condensin complex"/>
    <property type="evidence" value="ECO:0007669"/>
    <property type="project" value="InterPro"/>
</dbReference>
<comment type="similarity">
    <text evidence="3 11">Belongs to the CND2 (condensin subunit 2) family.</text>
</comment>
<evidence type="ECO:0000313" key="13">
    <source>
        <dbReference type="EMBL" id="CDH55344.1"/>
    </source>
</evidence>
<feature type="compositionally biased region" description="Basic and acidic residues" evidence="12">
    <location>
        <begin position="524"/>
        <end position="536"/>
    </location>
</feature>
<evidence type="ECO:0000256" key="9">
    <source>
        <dbReference type="ARBA" id="ARBA00023067"/>
    </source>
</evidence>
<keyword evidence="7 11" id="KW-0132">Cell division</keyword>
<keyword evidence="6" id="KW-0963">Cytoplasm</keyword>
<evidence type="ECO:0000256" key="12">
    <source>
        <dbReference type="SAM" id="MobiDB-lite"/>
    </source>
</evidence>
<feature type="compositionally biased region" description="Acidic residues" evidence="12">
    <location>
        <begin position="312"/>
        <end position="321"/>
    </location>
</feature>
<keyword evidence="10 11" id="KW-0131">Cell cycle</keyword>
<feature type="compositionally biased region" description="Polar residues" evidence="12">
    <location>
        <begin position="46"/>
        <end position="59"/>
    </location>
</feature>
<evidence type="ECO:0000256" key="11">
    <source>
        <dbReference type="PIRNR" id="PIRNR017126"/>
    </source>
</evidence>
<dbReference type="PIRSF" id="PIRSF017126">
    <property type="entry name" value="Condensin_H"/>
    <property type="match status" value="1"/>
</dbReference>
<dbReference type="GO" id="GO:0051301">
    <property type="term" value="P:cell division"/>
    <property type="evidence" value="ECO:0007669"/>
    <property type="project" value="UniProtKB-KW"/>
</dbReference>
<evidence type="ECO:0000256" key="5">
    <source>
        <dbReference type="ARBA" id="ARBA00022454"/>
    </source>
</evidence>
<dbReference type="OrthoDB" id="362021at2759"/>
<dbReference type="STRING" id="1263082.A0A068RZ99"/>
<dbReference type="GO" id="GO:0005737">
    <property type="term" value="C:cytoplasm"/>
    <property type="evidence" value="ECO:0007669"/>
    <property type="project" value="UniProtKB-SubCell"/>
</dbReference>
<name>A0A068RZ99_9FUNG</name>
<keyword evidence="8 11" id="KW-0498">Mitosis</keyword>
<keyword evidence="9 11" id="KW-0226">DNA condensation</keyword>
<proteinExistence type="inferred from homology"/>
<feature type="region of interest" description="Disordered" evidence="12">
    <location>
        <begin position="513"/>
        <end position="543"/>
    </location>
</feature>
<feature type="region of interest" description="Disordered" evidence="12">
    <location>
        <begin position="149"/>
        <end position="175"/>
    </location>
</feature>
<dbReference type="Pfam" id="PF05786">
    <property type="entry name" value="Cnd2"/>
    <property type="match status" value="1"/>
</dbReference>
<protein>
    <recommendedName>
        <fullName evidence="4 11">Condensin complex subunit 2</fullName>
    </recommendedName>
</protein>
<evidence type="ECO:0000256" key="1">
    <source>
        <dbReference type="ARBA" id="ARBA00004286"/>
    </source>
</evidence>
<evidence type="ECO:0000256" key="3">
    <source>
        <dbReference type="ARBA" id="ARBA00009471"/>
    </source>
</evidence>
<evidence type="ECO:0000256" key="8">
    <source>
        <dbReference type="ARBA" id="ARBA00022776"/>
    </source>
</evidence>
<dbReference type="EMBL" id="CBTN010000029">
    <property type="protein sequence ID" value="CDH55344.1"/>
    <property type="molecule type" value="Genomic_DNA"/>
</dbReference>
<dbReference type="GO" id="GO:0003682">
    <property type="term" value="F:chromatin binding"/>
    <property type="evidence" value="ECO:0007669"/>
    <property type="project" value="TreeGrafter"/>
</dbReference>
<dbReference type="Proteomes" id="UP000027586">
    <property type="component" value="Unassembled WGS sequence"/>
</dbReference>
<dbReference type="GO" id="GO:0007076">
    <property type="term" value="P:mitotic chromosome condensation"/>
    <property type="evidence" value="ECO:0007669"/>
    <property type="project" value="InterPro"/>
</dbReference>
<feature type="compositionally biased region" description="Polar residues" evidence="12">
    <location>
        <begin position="334"/>
        <end position="355"/>
    </location>
</feature>
<keyword evidence="5" id="KW-0158">Chromosome</keyword>
<feature type="region of interest" description="Disordered" evidence="12">
    <location>
        <begin position="272"/>
        <end position="356"/>
    </location>
</feature>
<evidence type="ECO:0000256" key="2">
    <source>
        <dbReference type="ARBA" id="ARBA00004496"/>
    </source>
</evidence>
<comment type="function">
    <text evidence="11">Regulatory subunit of the condensin complex, a complex required for conversion of interphase chromatin into mitotic-like condense chromosomes.</text>
</comment>
<dbReference type="PANTHER" id="PTHR13108:SF9">
    <property type="entry name" value="CONDENSIN COMPLEX SUBUNIT 2"/>
    <property type="match status" value="1"/>
</dbReference>
<dbReference type="AlphaFoldDB" id="A0A068RZ99"/>
<evidence type="ECO:0000256" key="6">
    <source>
        <dbReference type="ARBA" id="ARBA00022490"/>
    </source>
</evidence>
<dbReference type="PANTHER" id="PTHR13108">
    <property type="entry name" value="CONDENSIN COMPLEX SUBUNIT 2"/>
    <property type="match status" value="1"/>
</dbReference>
<evidence type="ECO:0000256" key="4">
    <source>
        <dbReference type="ARBA" id="ARBA00016065"/>
    </source>
</evidence>
<feature type="region of interest" description="Disordered" evidence="12">
    <location>
        <begin position="1"/>
        <end position="59"/>
    </location>
</feature>
<dbReference type="InterPro" id="IPR022816">
    <property type="entry name" value="Condensin_barren_su2"/>
</dbReference>
<feature type="compositionally biased region" description="Polar residues" evidence="12">
    <location>
        <begin position="1"/>
        <end position="12"/>
    </location>
</feature>
<reference evidence="13" key="1">
    <citation type="submission" date="2013-08" db="EMBL/GenBank/DDBJ databases">
        <title>Gene expansion shapes genome architecture in the human pathogen Lichtheimia corymbifera: an evolutionary genomics analysis in the ancient terrestrial Mucorales (Mucoromycotina).</title>
        <authorList>
            <person name="Schwartze V.U."/>
            <person name="Winter S."/>
            <person name="Shelest E."/>
            <person name="Marcet-Houben M."/>
            <person name="Horn F."/>
            <person name="Wehner S."/>
            <person name="Hoffmann K."/>
            <person name="Riege K."/>
            <person name="Sammeth M."/>
            <person name="Nowrousian M."/>
            <person name="Valiante V."/>
            <person name="Linde J."/>
            <person name="Jacobsen I.D."/>
            <person name="Marz M."/>
            <person name="Brakhage A.A."/>
            <person name="Gabaldon T."/>
            <person name="Bocker S."/>
            <person name="Voigt K."/>
        </authorList>
    </citation>
    <scope>NUCLEOTIDE SEQUENCE [LARGE SCALE GENOMIC DNA]</scope>
    <source>
        <strain evidence="13">FSU 9682</strain>
    </source>
</reference>
<evidence type="ECO:0000256" key="7">
    <source>
        <dbReference type="ARBA" id="ARBA00022618"/>
    </source>
</evidence>
<gene>
    <name evidence="13" type="ORF">LCOR_06492.1</name>
</gene>
<feature type="compositionally biased region" description="Basic and acidic residues" evidence="12">
    <location>
        <begin position="28"/>
        <end position="45"/>
    </location>
</feature>
<keyword evidence="14" id="KW-1185">Reference proteome</keyword>
<feature type="region of interest" description="Disordered" evidence="12">
    <location>
        <begin position="609"/>
        <end position="635"/>
    </location>
</feature>
<comment type="subcellular location">
    <subcellularLocation>
        <location evidence="1">Chromosome</location>
    </subcellularLocation>
    <subcellularLocation>
        <location evidence="2">Cytoplasm</location>
    </subcellularLocation>
</comment>
<sequence>MTRSPLQAASRISHNDDRRRATKTSSMQRDDSSRIQRERLTRDVLSRQQSSDIRSTQDTTVAGPIVTNLTPEQMYSNFEEWIKMATDNKINANNSWNFALIDYFHELTFLRDGDSINFQKASVSLDGCVKIYTSRVDSVATETGKLLSGLADSGRDGDEEDELQHTSERRVRKRGNRAADSTLLTSFSSIALKKFDLDFAVDPLFKKTSADFDEGGARGLLLNHLSLDRECKIIFDASDASNADPESDKTEMEDITHDDDHLDAEGNQIDNESQHEEQNQQPTESSQHEEQNQQPTESSQHEEQNQQSTETAQDDPMDVDNDGTQPENEHGSEPQPTADEQQPSTIEETQQSQKETLVEISRLKARMPDIDALKDLQICPSLQGYNFFSETDLNMPSLDHDEPDNILDGNVNLPNDNMDLPDFGVQDGFDDDFAVDFFDYDDGGPMDSPDDPLMGEDDRLMGGENDSAGNEPALHEEDFLGALMNDDGNELFSYFDSTFAKNWAGPEHWKLRRPVSKIQSKPTTETDSHDDGETSRKKSRQGFQIDFLEGEDVDEEELFAPDKPARITISTGKEAAVEDKIHILPDDMHFSSKQLLRLFLKPRSVMWGRKKPRREETEAEQSPAPQQDDYDGGFDDFDFGPDTQYWADQQVDDTPADDEPPATDASMADQTFLSGYDDSFYHDSYYEAYDDPETSQYGDPLITNHRLKKSKPLYVNYARTAKRVDVKKLKENLWKVLVSNKRDVPDRMDQGNEDDEEKVEGVQRFTDVLHDLRRLYHPKVFRDISVPFCFICLLHLANERNLTIGRTSNSNDDEDDDEDDFVLGETPMDEKFLNELTIVQNV</sequence>
<evidence type="ECO:0000256" key="10">
    <source>
        <dbReference type="ARBA" id="ARBA00023306"/>
    </source>
</evidence>
<comment type="caution">
    <text evidence="13">The sequence shown here is derived from an EMBL/GenBank/DDBJ whole genome shotgun (WGS) entry which is preliminary data.</text>
</comment>
<organism evidence="13 14">
    <name type="scientific">Lichtheimia corymbifera JMRC:FSU:9682</name>
    <dbReference type="NCBI Taxonomy" id="1263082"/>
    <lineage>
        <taxon>Eukaryota</taxon>
        <taxon>Fungi</taxon>
        <taxon>Fungi incertae sedis</taxon>
        <taxon>Mucoromycota</taxon>
        <taxon>Mucoromycotina</taxon>
        <taxon>Mucoromycetes</taxon>
        <taxon>Mucorales</taxon>
        <taxon>Lichtheimiaceae</taxon>
        <taxon>Lichtheimia</taxon>
    </lineage>
</organism>